<dbReference type="Gene3D" id="3.10.450.50">
    <property type="match status" value="1"/>
</dbReference>
<dbReference type="Proteomes" id="UP001523216">
    <property type="component" value="Unassembled WGS sequence"/>
</dbReference>
<sequence length="45" mass="4782">MTAELDAPTKRLLDAADANDTDAFPAGFTADGVVDDRVSRMTIRA</sequence>
<keyword evidence="2" id="KW-1185">Reference proteome</keyword>
<name>A0ABT0XUN5_9ACTN</name>
<gene>
    <name evidence="1" type="ORF">LXN57_07990</name>
</gene>
<evidence type="ECO:0008006" key="3">
    <source>
        <dbReference type="Google" id="ProtNLM"/>
    </source>
</evidence>
<organism evidence="1 2">
    <name type="scientific">Paractinoplanes hotanensis</name>
    <dbReference type="NCBI Taxonomy" id="2906497"/>
    <lineage>
        <taxon>Bacteria</taxon>
        <taxon>Bacillati</taxon>
        <taxon>Actinomycetota</taxon>
        <taxon>Actinomycetes</taxon>
        <taxon>Micromonosporales</taxon>
        <taxon>Micromonosporaceae</taxon>
        <taxon>Paractinoplanes</taxon>
    </lineage>
</organism>
<accession>A0ABT0XUN5</accession>
<dbReference type="EMBL" id="JAMQOL010000010">
    <property type="protein sequence ID" value="MCM4077501.1"/>
    <property type="molecule type" value="Genomic_DNA"/>
</dbReference>
<evidence type="ECO:0000313" key="2">
    <source>
        <dbReference type="Proteomes" id="UP001523216"/>
    </source>
</evidence>
<dbReference type="RefSeq" id="WP_251797375.1">
    <property type="nucleotide sequence ID" value="NZ_JAMQOL010000010.1"/>
</dbReference>
<comment type="caution">
    <text evidence="1">The sequence shown here is derived from an EMBL/GenBank/DDBJ whole genome shotgun (WGS) entry which is preliminary data.</text>
</comment>
<protein>
    <recommendedName>
        <fullName evidence="3">Nuclear transport factor 2 family protein</fullName>
    </recommendedName>
</protein>
<proteinExistence type="predicted"/>
<reference evidence="1 2" key="1">
    <citation type="submission" date="2022-06" db="EMBL/GenBank/DDBJ databases">
        <title>Actinoplanes abujensis sp. nov., isolated from Nigerian arid soil.</title>
        <authorList>
            <person name="Ding P."/>
        </authorList>
    </citation>
    <scope>NUCLEOTIDE SEQUENCE [LARGE SCALE GENOMIC DNA]</scope>
    <source>
        <strain evidence="2">TRM88002</strain>
    </source>
</reference>
<evidence type="ECO:0000313" key="1">
    <source>
        <dbReference type="EMBL" id="MCM4077501.1"/>
    </source>
</evidence>